<dbReference type="EMBL" id="CAWUPB010001173">
    <property type="protein sequence ID" value="CAK7346589.1"/>
    <property type="molecule type" value="Genomic_DNA"/>
</dbReference>
<evidence type="ECO:0000256" key="1">
    <source>
        <dbReference type="SAM" id="MobiDB-lite"/>
    </source>
</evidence>
<keyword evidence="3" id="KW-1185">Reference proteome</keyword>
<accession>A0AAV1S551</accession>
<reference evidence="2 3" key="1">
    <citation type="submission" date="2024-01" db="EMBL/GenBank/DDBJ databases">
        <authorList>
            <person name="Waweru B."/>
        </authorList>
    </citation>
    <scope>NUCLEOTIDE SEQUENCE [LARGE SCALE GENOMIC DNA]</scope>
</reference>
<dbReference type="AlphaFoldDB" id="A0AAV1S551"/>
<comment type="caution">
    <text evidence="2">The sequence shown here is derived from an EMBL/GenBank/DDBJ whole genome shotgun (WGS) entry which is preliminary data.</text>
</comment>
<dbReference type="Proteomes" id="UP001314170">
    <property type="component" value="Unassembled WGS sequence"/>
</dbReference>
<evidence type="ECO:0000313" key="3">
    <source>
        <dbReference type="Proteomes" id="UP001314170"/>
    </source>
</evidence>
<organism evidence="2 3">
    <name type="scientific">Dovyalis caffra</name>
    <dbReference type="NCBI Taxonomy" id="77055"/>
    <lineage>
        <taxon>Eukaryota</taxon>
        <taxon>Viridiplantae</taxon>
        <taxon>Streptophyta</taxon>
        <taxon>Embryophyta</taxon>
        <taxon>Tracheophyta</taxon>
        <taxon>Spermatophyta</taxon>
        <taxon>Magnoliopsida</taxon>
        <taxon>eudicotyledons</taxon>
        <taxon>Gunneridae</taxon>
        <taxon>Pentapetalae</taxon>
        <taxon>rosids</taxon>
        <taxon>fabids</taxon>
        <taxon>Malpighiales</taxon>
        <taxon>Salicaceae</taxon>
        <taxon>Flacourtieae</taxon>
        <taxon>Dovyalis</taxon>
    </lineage>
</organism>
<evidence type="ECO:0000313" key="2">
    <source>
        <dbReference type="EMBL" id="CAK7346589.1"/>
    </source>
</evidence>
<protein>
    <submittedName>
        <fullName evidence="2">Uncharacterized protein</fullName>
    </submittedName>
</protein>
<gene>
    <name evidence="2" type="ORF">DCAF_LOCUS19266</name>
</gene>
<name>A0AAV1S551_9ROSI</name>
<sequence length="83" mass="9215">MGPEEKNRGHAGPWGLEKLQKGRCAETSTSDSYPTAIEASTEAKQTILFVKLDCGSRLKYFGCEVGLTDFDRLDRLFRDSSPT</sequence>
<proteinExistence type="predicted"/>
<feature type="region of interest" description="Disordered" evidence="1">
    <location>
        <begin position="1"/>
        <end position="34"/>
    </location>
</feature>